<dbReference type="AlphaFoldDB" id="A0A9W8GA91"/>
<dbReference type="InterPro" id="IPR001494">
    <property type="entry name" value="Importin-beta_N"/>
</dbReference>
<reference evidence="3" key="1">
    <citation type="submission" date="2022-07" db="EMBL/GenBank/DDBJ databases">
        <title>Phylogenomic reconstructions and comparative analyses of Kickxellomycotina fungi.</title>
        <authorList>
            <person name="Reynolds N.K."/>
            <person name="Stajich J.E."/>
            <person name="Barry K."/>
            <person name="Grigoriev I.V."/>
            <person name="Crous P."/>
            <person name="Smith M.E."/>
        </authorList>
    </citation>
    <scope>NUCLEOTIDE SEQUENCE</scope>
    <source>
        <strain evidence="3">NRRL 3115</strain>
    </source>
</reference>
<dbReference type="InterPro" id="IPR058537">
    <property type="entry name" value="TPR_TNPO3_IPO13_4th"/>
</dbReference>
<dbReference type="SMART" id="SM00913">
    <property type="entry name" value="IBN_N"/>
    <property type="match status" value="1"/>
</dbReference>
<feature type="compositionally biased region" description="Polar residues" evidence="1">
    <location>
        <begin position="860"/>
        <end position="878"/>
    </location>
</feature>
<dbReference type="InterPro" id="IPR051345">
    <property type="entry name" value="Importin_beta-like_NTR"/>
</dbReference>
<dbReference type="GO" id="GO:0006606">
    <property type="term" value="P:protein import into nucleus"/>
    <property type="evidence" value="ECO:0007669"/>
    <property type="project" value="TreeGrafter"/>
</dbReference>
<dbReference type="InterPro" id="IPR013598">
    <property type="entry name" value="Exportin-1/Importin-b-like"/>
</dbReference>
<dbReference type="EMBL" id="JANBTW010000012">
    <property type="protein sequence ID" value="KAJ2679426.1"/>
    <property type="molecule type" value="Genomic_DNA"/>
</dbReference>
<sequence length="1014" mass="112856">MANQQQSVGEVINALNSLYQGTNLAGREQANTWLEQFQKTAKAWTISDAILGTAELGLEAKVFAAQTLRNKIINDFAELGEQGALSLRDSLVNHLRNARNGPQPLITQLCLTLADLAVQLGAWTNPFADMASSFLSDPASVSCLLEFLAVLPEEVLNERIMLSPDFFKQRSGELLTNTATDLIQLLVQCLQQADLKADTHTRVLVCFTSWLKNGEITLMMIQNTPLIELAFAALKADDDAVFDTAVDAVCGIIYETRSDRDDDPSAAQVKSTTVEQLLVPQLNAVASQMRTDQQVIDGDEERIRGYCRIFAEAGDAWVQRIVLNMPAFEGLVSALVDCMRLDNLDAITMLFDFWNTLADRAIEHTTSCDPARRTLVSVFEALIDIIIIHLKYPATYDTGDMRGGMTAKERDEFREFRHNIGDVLKDCVCVVGQSKALLHPYNIMVAGIDGNTQLPWQDIEASLFSLRAMGAEVSPYENEVLPKIMDMFTRFPPHPKLRYAATLVIGRYTEWTYEHPQYVQFQLSYIAEGFKVRDVAAASAQSLKFLCQDCSRYLADHWADLLKFFNEVVSSNTLDEGDIIEFSQALAHVVSAVPEPSTSSAIESFCMPVGQELGTLLQKAELDERDRQRVSLLLDRLGVFLRYLYIENNEPAEALLSRIINESWPLVSAALQRLGADSLVSESAAKFIRVLVEFYPGVLRPIITQVVDTIVVAFQQTGLSVYLWLGRRILNVNHNLANEESASLQLVTRMVEKMSEAALALFQGTQFSDILETTEDYFRLVERAVETAPGYIINMPSFPFVFQAAIAALDVNQYHAQISVIHAWSQILSPTKRHVRLMRTNRSTSQIALSPATQGHVPASPSTAGSNSASLSRIQQQQHHPHNIRLDTYPVEQVVDLCVKHGFDLTVKLIWGLMQQFNREAVSDAAEVLASLTAVVSEGPLVVKAQFDNPPLATMCEWVQAMMAQVPETNLPAVEKQALLNDLAERVQSRQWTGVKMVVSDFAAVFRRRNIGNS</sequence>
<dbReference type="InterPro" id="IPR057942">
    <property type="entry name" value="TPR_TNPO3_IPO13_3rd"/>
</dbReference>
<dbReference type="OrthoDB" id="435593at2759"/>
<dbReference type="Pfam" id="PF03810">
    <property type="entry name" value="IBN_N"/>
    <property type="match status" value="1"/>
</dbReference>
<evidence type="ECO:0000256" key="1">
    <source>
        <dbReference type="SAM" id="MobiDB-lite"/>
    </source>
</evidence>
<dbReference type="PANTHER" id="PTHR12363:SF53">
    <property type="entry name" value="MRNA TRANSPORT REGULATOR MTR10"/>
    <property type="match status" value="1"/>
</dbReference>
<dbReference type="Pfam" id="PF24139">
    <property type="entry name" value="TPR_TNPO3_IPO13_4th"/>
    <property type="match status" value="1"/>
</dbReference>
<dbReference type="Pfam" id="PF08389">
    <property type="entry name" value="Xpo1"/>
    <property type="match status" value="1"/>
</dbReference>
<dbReference type="SUPFAM" id="SSF48371">
    <property type="entry name" value="ARM repeat"/>
    <property type="match status" value="1"/>
</dbReference>
<dbReference type="InterPro" id="IPR057941">
    <property type="entry name" value="TPR_TNPO3_IPO13_2nd"/>
</dbReference>
<dbReference type="Proteomes" id="UP001151518">
    <property type="component" value="Unassembled WGS sequence"/>
</dbReference>
<gene>
    <name evidence="3" type="primary">MTR10</name>
    <name evidence="3" type="ORF">GGI25_001561</name>
</gene>
<dbReference type="InterPro" id="IPR016024">
    <property type="entry name" value="ARM-type_fold"/>
</dbReference>
<dbReference type="PROSITE" id="PS50166">
    <property type="entry name" value="IMPORTIN_B_NT"/>
    <property type="match status" value="1"/>
</dbReference>
<evidence type="ECO:0000313" key="3">
    <source>
        <dbReference type="EMBL" id="KAJ2679426.1"/>
    </source>
</evidence>
<feature type="region of interest" description="Disordered" evidence="1">
    <location>
        <begin position="848"/>
        <end position="882"/>
    </location>
</feature>
<dbReference type="InterPro" id="IPR011989">
    <property type="entry name" value="ARM-like"/>
</dbReference>
<comment type="caution">
    <text evidence="3">The sequence shown here is derived from an EMBL/GenBank/DDBJ whole genome shotgun (WGS) entry which is preliminary data.</text>
</comment>
<proteinExistence type="predicted"/>
<feature type="domain" description="Importin N-terminal" evidence="2">
    <location>
        <begin position="30"/>
        <end position="97"/>
    </location>
</feature>
<dbReference type="GO" id="GO:0005737">
    <property type="term" value="C:cytoplasm"/>
    <property type="evidence" value="ECO:0007669"/>
    <property type="project" value="TreeGrafter"/>
</dbReference>
<organism evidence="3 4">
    <name type="scientific">Coemansia spiralis</name>
    <dbReference type="NCBI Taxonomy" id="417178"/>
    <lineage>
        <taxon>Eukaryota</taxon>
        <taxon>Fungi</taxon>
        <taxon>Fungi incertae sedis</taxon>
        <taxon>Zoopagomycota</taxon>
        <taxon>Kickxellomycotina</taxon>
        <taxon>Kickxellomycetes</taxon>
        <taxon>Kickxellales</taxon>
        <taxon>Kickxellaceae</taxon>
        <taxon>Coemansia</taxon>
    </lineage>
</organism>
<dbReference type="Pfam" id="PF24140">
    <property type="entry name" value="TPR_TNPO3_IPO13_3rd"/>
    <property type="match status" value="1"/>
</dbReference>
<accession>A0A9W8GA91</accession>
<dbReference type="Pfam" id="PF24138">
    <property type="entry name" value="TPR_TNPO3_IPO13_2nd"/>
    <property type="match status" value="1"/>
</dbReference>
<name>A0A9W8GA91_9FUNG</name>
<protein>
    <submittedName>
        <fullName evidence="3">Nuclear import receptor</fullName>
    </submittedName>
</protein>
<dbReference type="PANTHER" id="PTHR12363">
    <property type="entry name" value="TRANSPORTIN 3 AND IMPORTIN 13"/>
    <property type="match status" value="1"/>
</dbReference>
<evidence type="ECO:0000259" key="2">
    <source>
        <dbReference type="PROSITE" id="PS50166"/>
    </source>
</evidence>
<dbReference type="Gene3D" id="1.25.10.10">
    <property type="entry name" value="Leucine-rich Repeat Variant"/>
    <property type="match status" value="1"/>
</dbReference>
<evidence type="ECO:0000313" key="4">
    <source>
        <dbReference type="Proteomes" id="UP001151518"/>
    </source>
</evidence>
<dbReference type="GO" id="GO:0031267">
    <property type="term" value="F:small GTPase binding"/>
    <property type="evidence" value="ECO:0007669"/>
    <property type="project" value="InterPro"/>
</dbReference>
<keyword evidence="3" id="KW-0675">Receptor</keyword>